<dbReference type="eggNOG" id="ENOG5032H2U">
    <property type="taxonomic scope" value="Bacteria"/>
</dbReference>
<dbReference type="KEGG" id="cyn:Cyan7425_2732"/>
<sequence length="171" mass="19044">MHVVVDTNVLVIANGTDCEQASDECVKQCRIKLGQIERQGIIVVDSGWLILNEYKGQVRTKFTGRVGNRSKDVGSFFLIWVLTNRNNPKHCSQVKITPTLNNDGSFEEFPNDPGLAGFDLSDRKFVAVACAHPANPPIVNAVDTDWRDYREPLKQAGVMVEFLCPELLSQP</sequence>
<dbReference type="OrthoDB" id="165658at2"/>
<dbReference type="STRING" id="395961.Cyan7425_2732"/>
<evidence type="ECO:0008006" key="2">
    <source>
        <dbReference type="Google" id="ProtNLM"/>
    </source>
</evidence>
<dbReference type="EMBL" id="CP001344">
    <property type="protein sequence ID" value="ACL45078.1"/>
    <property type="molecule type" value="Genomic_DNA"/>
</dbReference>
<reference evidence="1" key="1">
    <citation type="submission" date="2009-01" db="EMBL/GenBank/DDBJ databases">
        <title>Complete sequence of chromosome Cyanothece sp. PCC 7425.</title>
        <authorList>
            <consortium name="US DOE Joint Genome Institute"/>
            <person name="Lucas S."/>
            <person name="Copeland A."/>
            <person name="Lapidus A."/>
            <person name="Glavina del Rio T."/>
            <person name="Dalin E."/>
            <person name="Tice H."/>
            <person name="Bruce D."/>
            <person name="Goodwin L."/>
            <person name="Pitluck S."/>
            <person name="Sims D."/>
            <person name="Meineke L."/>
            <person name="Brettin T."/>
            <person name="Detter J.C."/>
            <person name="Han C."/>
            <person name="Larimer F."/>
            <person name="Land M."/>
            <person name="Hauser L."/>
            <person name="Kyrpides N."/>
            <person name="Ovchinnikova G."/>
            <person name="Liberton M."/>
            <person name="Stoeckel J."/>
            <person name="Banerjee A."/>
            <person name="Singh A."/>
            <person name="Page L."/>
            <person name="Sato H."/>
            <person name="Zhao L."/>
            <person name="Sherman L."/>
            <person name="Pakrasi H."/>
            <person name="Richardson P."/>
        </authorList>
    </citation>
    <scope>NUCLEOTIDE SEQUENCE</scope>
    <source>
        <strain evidence="1">PCC 7425</strain>
    </source>
</reference>
<organism evidence="1">
    <name type="scientific">Cyanothece sp. (strain PCC 7425 / ATCC 29141)</name>
    <dbReference type="NCBI Taxonomy" id="395961"/>
    <lineage>
        <taxon>Bacteria</taxon>
        <taxon>Bacillati</taxon>
        <taxon>Cyanobacteriota</taxon>
        <taxon>Cyanophyceae</taxon>
        <taxon>Gomontiellales</taxon>
        <taxon>Cyanothecaceae</taxon>
        <taxon>Cyanothece</taxon>
    </lineage>
</organism>
<dbReference type="HOGENOM" id="CLU_130316_0_0_3"/>
<evidence type="ECO:0000313" key="1">
    <source>
        <dbReference type="EMBL" id="ACL45078.1"/>
    </source>
</evidence>
<name>B8HK87_CYAP4</name>
<dbReference type="AlphaFoldDB" id="B8HK87"/>
<gene>
    <name evidence="1" type="ordered locus">Cyan7425_2732</name>
</gene>
<proteinExistence type="predicted"/>
<protein>
    <recommendedName>
        <fullName evidence="2">PIN domain-containing protein</fullName>
    </recommendedName>
</protein>
<accession>B8HK87</accession>